<evidence type="ECO:0000313" key="8">
    <source>
        <dbReference type="Proteomes" id="UP000007798"/>
    </source>
</evidence>
<feature type="transmembrane region" description="Helical" evidence="6">
    <location>
        <begin position="331"/>
        <end position="352"/>
    </location>
</feature>
<feature type="transmembrane region" description="Helical" evidence="6">
    <location>
        <begin position="79"/>
        <end position="100"/>
    </location>
</feature>
<dbReference type="InterPro" id="IPR013604">
    <property type="entry name" value="7TM_chemorcpt"/>
</dbReference>
<evidence type="ECO:0000256" key="2">
    <source>
        <dbReference type="ARBA" id="ARBA00022475"/>
    </source>
</evidence>
<evidence type="ECO:0000256" key="3">
    <source>
        <dbReference type="ARBA" id="ARBA00022692"/>
    </source>
</evidence>
<dbReference type="GO" id="GO:0050909">
    <property type="term" value="P:sensory perception of taste"/>
    <property type="evidence" value="ECO:0007669"/>
    <property type="project" value="InterPro"/>
</dbReference>
<dbReference type="AlphaFoldDB" id="B4NCC1"/>
<dbReference type="OrthoDB" id="6366728at2759"/>
<keyword evidence="4 6" id="KW-1133">Transmembrane helix</keyword>
<evidence type="ECO:0000256" key="5">
    <source>
        <dbReference type="ARBA" id="ARBA00023136"/>
    </source>
</evidence>
<keyword evidence="3 6" id="KW-0812">Transmembrane</keyword>
<comment type="subcellular location">
    <subcellularLocation>
        <location evidence="1 6">Cell membrane</location>
        <topology evidence="1 6">Multi-pass membrane protein</topology>
    </subcellularLocation>
</comment>
<keyword evidence="8" id="KW-1185">Reference proteome</keyword>
<keyword evidence="2 6" id="KW-1003">Cell membrane</keyword>
<keyword evidence="5 6" id="KW-0472">Membrane</keyword>
<keyword evidence="6" id="KW-0675">Receptor</keyword>
<evidence type="ECO:0000313" key="7">
    <source>
        <dbReference type="EMBL" id="EDW82480.2"/>
    </source>
</evidence>
<dbReference type="PhylomeDB" id="B4NCC1"/>
<reference evidence="7 8" key="1">
    <citation type="journal article" date="2007" name="Nature">
        <title>Evolution of genes and genomes on the Drosophila phylogeny.</title>
        <authorList>
            <consortium name="Drosophila 12 Genomes Consortium"/>
            <person name="Clark A.G."/>
            <person name="Eisen M.B."/>
            <person name="Smith D.R."/>
            <person name="Bergman C.M."/>
            <person name="Oliver B."/>
            <person name="Markow T.A."/>
            <person name="Kaufman T.C."/>
            <person name="Kellis M."/>
            <person name="Gelbart W."/>
            <person name="Iyer V.N."/>
            <person name="Pollard D.A."/>
            <person name="Sackton T.B."/>
            <person name="Larracuente A.M."/>
            <person name="Singh N.D."/>
            <person name="Abad J.P."/>
            <person name="Abt D.N."/>
            <person name="Adryan B."/>
            <person name="Aguade M."/>
            <person name="Akashi H."/>
            <person name="Anderson W.W."/>
            <person name="Aquadro C.F."/>
            <person name="Ardell D.H."/>
            <person name="Arguello R."/>
            <person name="Artieri C.G."/>
            <person name="Barbash D.A."/>
            <person name="Barker D."/>
            <person name="Barsanti P."/>
            <person name="Batterham P."/>
            <person name="Batzoglou S."/>
            <person name="Begun D."/>
            <person name="Bhutkar A."/>
            <person name="Blanco E."/>
            <person name="Bosak S.A."/>
            <person name="Bradley R.K."/>
            <person name="Brand A.D."/>
            <person name="Brent M.R."/>
            <person name="Brooks A.N."/>
            <person name="Brown R.H."/>
            <person name="Butlin R.K."/>
            <person name="Caggese C."/>
            <person name="Calvi B.R."/>
            <person name="Bernardo de Carvalho A."/>
            <person name="Caspi A."/>
            <person name="Castrezana S."/>
            <person name="Celniker S.E."/>
            <person name="Chang J.L."/>
            <person name="Chapple C."/>
            <person name="Chatterji S."/>
            <person name="Chinwalla A."/>
            <person name="Civetta A."/>
            <person name="Clifton S.W."/>
            <person name="Comeron J.M."/>
            <person name="Costello J.C."/>
            <person name="Coyne J.A."/>
            <person name="Daub J."/>
            <person name="David R.G."/>
            <person name="Delcher A.L."/>
            <person name="Delehaunty K."/>
            <person name="Do C.B."/>
            <person name="Ebling H."/>
            <person name="Edwards K."/>
            <person name="Eickbush T."/>
            <person name="Evans J.D."/>
            <person name="Filipski A."/>
            <person name="Findeiss S."/>
            <person name="Freyhult E."/>
            <person name="Fulton L."/>
            <person name="Fulton R."/>
            <person name="Garcia A.C."/>
            <person name="Gardiner A."/>
            <person name="Garfield D.A."/>
            <person name="Garvin B.E."/>
            <person name="Gibson G."/>
            <person name="Gilbert D."/>
            <person name="Gnerre S."/>
            <person name="Godfrey J."/>
            <person name="Good R."/>
            <person name="Gotea V."/>
            <person name="Gravely B."/>
            <person name="Greenberg A.J."/>
            <person name="Griffiths-Jones S."/>
            <person name="Gross S."/>
            <person name="Guigo R."/>
            <person name="Gustafson E.A."/>
            <person name="Haerty W."/>
            <person name="Hahn M.W."/>
            <person name="Halligan D.L."/>
            <person name="Halpern A.L."/>
            <person name="Halter G.M."/>
            <person name="Han M.V."/>
            <person name="Heger A."/>
            <person name="Hillier L."/>
            <person name="Hinrichs A.S."/>
            <person name="Holmes I."/>
            <person name="Hoskins R.A."/>
            <person name="Hubisz M.J."/>
            <person name="Hultmark D."/>
            <person name="Huntley M.A."/>
            <person name="Jaffe D.B."/>
            <person name="Jagadeeshan S."/>
            <person name="Jeck W.R."/>
            <person name="Johnson J."/>
            <person name="Jones C.D."/>
            <person name="Jordan W.C."/>
            <person name="Karpen G.H."/>
            <person name="Kataoka E."/>
            <person name="Keightley P.D."/>
            <person name="Kheradpour P."/>
            <person name="Kirkness E.F."/>
            <person name="Koerich L.B."/>
            <person name="Kristiansen K."/>
            <person name="Kudrna D."/>
            <person name="Kulathinal R.J."/>
            <person name="Kumar S."/>
            <person name="Kwok R."/>
            <person name="Lander E."/>
            <person name="Langley C.H."/>
            <person name="Lapoint R."/>
            <person name="Lazzaro B.P."/>
            <person name="Lee S.J."/>
            <person name="Levesque L."/>
            <person name="Li R."/>
            <person name="Lin C.F."/>
            <person name="Lin M.F."/>
            <person name="Lindblad-Toh K."/>
            <person name="Llopart A."/>
            <person name="Long M."/>
            <person name="Low L."/>
            <person name="Lozovsky E."/>
            <person name="Lu J."/>
            <person name="Luo M."/>
            <person name="Machado C.A."/>
            <person name="Makalowski W."/>
            <person name="Marzo M."/>
            <person name="Matsuda M."/>
            <person name="Matzkin L."/>
            <person name="McAllister B."/>
            <person name="McBride C.S."/>
            <person name="McKernan B."/>
            <person name="McKernan K."/>
            <person name="Mendez-Lago M."/>
            <person name="Minx P."/>
            <person name="Mollenhauer M.U."/>
            <person name="Montooth K."/>
            <person name="Mount S.M."/>
            <person name="Mu X."/>
            <person name="Myers E."/>
            <person name="Negre B."/>
            <person name="Newfeld S."/>
            <person name="Nielsen R."/>
            <person name="Noor M.A."/>
            <person name="O'Grady P."/>
            <person name="Pachter L."/>
            <person name="Papaceit M."/>
            <person name="Parisi M.J."/>
            <person name="Parisi M."/>
            <person name="Parts L."/>
            <person name="Pedersen J.S."/>
            <person name="Pesole G."/>
            <person name="Phillippy A.M."/>
            <person name="Ponting C.P."/>
            <person name="Pop M."/>
            <person name="Porcelli D."/>
            <person name="Powell J.R."/>
            <person name="Prohaska S."/>
            <person name="Pruitt K."/>
            <person name="Puig M."/>
            <person name="Quesneville H."/>
            <person name="Ram K.R."/>
            <person name="Rand D."/>
            <person name="Rasmussen M.D."/>
            <person name="Reed L.K."/>
            <person name="Reenan R."/>
            <person name="Reily A."/>
            <person name="Remington K.A."/>
            <person name="Rieger T.T."/>
            <person name="Ritchie M.G."/>
            <person name="Robin C."/>
            <person name="Rogers Y.H."/>
            <person name="Rohde C."/>
            <person name="Rozas J."/>
            <person name="Rubenfield M.J."/>
            <person name="Ruiz A."/>
            <person name="Russo S."/>
            <person name="Salzberg S.L."/>
            <person name="Sanchez-Gracia A."/>
            <person name="Saranga D.J."/>
            <person name="Sato H."/>
            <person name="Schaeffer S.W."/>
            <person name="Schatz M.C."/>
            <person name="Schlenke T."/>
            <person name="Schwartz R."/>
            <person name="Segarra C."/>
            <person name="Singh R.S."/>
            <person name="Sirot L."/>
            <person name="Sirota M."/>
            <person name="Sisneros N.B."/>
            <person name="Smith C.D."/>
            <person name="Smith T.F."/>
            <person name="Spieth J."/>
            <person name="Stage D.E."/>
            <person name="Stark A."/>
            <person name="Stephan W."/>
            <person name="Strausberg R.L."/>
            <person name="Strempel S."/>
            <person name="Sturgill D."/>
            <person name="Sutton G."/>
            <person name="Sutton G.G."/>
            <person name="Tao W."/>
            <person name="Teichmann S."/>
            <person name="Tobari Y.N."/>
            <person name="Tomimura Y."/>
            <person name="Tsolas J.M."/>
            <person name="Valente V.L."/>
            <person name="Venter E."/>
            <person name="Venter J.C."/>
            <person name="Vicario S."/>
            <person name="Vieira F.G."/>
            <person name="Vilella A.J."/>
            <person name="Villasante A."/>
            <person name="Walenz B."/>
            <person name="Wang J."/>
            <person name="Wasserman M."/>
            <person name="Watts T."/>
            <person name="Wilson D."/>
            <person name="Wilson R.K."/>
            <person name="Wing R.A."/>
            <person name="Wolfner M.F."/>
            <person name="Wong A."/>
            <person name="Wong G.K."/>
            <person name="Wu C.I."/>
            <person name="Wu G."/>
            <person name="Yamamoto D."/>
            <person name="Yang H.P."/>
            <person name="Yang S.P."/>
            <person name="Yorke J.A."/>
            <person name="Yoshida K."/>
            <person name="Zdobnov E."/>
            <person name="Zhang P."/>
            <person name="Zhang Y."/>
            <person name="Zimin A.V."/>
            <person name="Baldwin J."/>
            <person name="Abdouelleil A."/>
            <person name="Abdulkadir J."/>
            <person name="Abebe A."/>
            <person name="Abera B."/>
            <person name="Abreu J."/>
            <person name="Acer S.C."/>
            <person name="Aftuck L."/>
            <person name="Alexander A."/>
            <person name="An P."/>
            <person name="Anderson E."/>
            <person name="Anderson S."/>
            <person name="Arachi H."/>
            <person name="Azer M."/>
            <person name="Bachantsang P."/>
            <person name="Barry A."/>
            <person name="Bayul T."/>
            <person name="Berlin A."/>
            <person name="Bessette D."/>
            <person name="Bloom T."/>
            <person name="Blye J."/>
            <person name="Boguslavskiy L."/>
            <person name="Bonnet C."/>
            <person name="Boukhgalter B."/>
            <person name="Bourzgui I."/>
            <person name="Brown A."/>
            <person name="Cahill P."/>
            <person name="Channer S."/>
            <person name="Cheshatsang Y."/>
            <person name="Chuda L."/>
            <person name="Citroen M."/>
            <person name="Collymore A."/>
            <person name="Cooke P."/>
            <person name="Costello M."/>
            <person name="D'Aco K."/>
            <person name="Daza R."/>
            <person name="De Haan G."/>
            <person name="DeGray S."/>
            <person name="DeMaso C."/>
            <person name="Dhargay N."/>
            <person name="Dooley K."/>
            <person name="Dooley E."/>
            <person name="Doricent M."/>
            <person name="Dorje P."/>
            <person name="Dorjee K."/>
            <person name="Dupes A."/>
            <person name="Elong R."/>
            <person name="Falk J."/>
            <person name="Farina A."/>
            <person name="Faro S."/>
            <person name="Ferguson D."/>
            <person name="Fisher S."/>
            <person name="Foley C.D."/>
            <person name="Franke A."/>
            <person name="Friedrich D."/>
            <person name="Gadbois L."/>
            <person name="Gearin G."/>
            <person name="Gearin C.R."/>
            <person name="Giannoukos G."/>
            <person name="Goode T."/>
            <person name="Graham J."/>
            <person name="Grandbois E."/>
            <person name="Grewal S."/>
            <person name="Gyaltsen K."/>
            <person name="Hafez N."/>
            <person name="Hagos B."/>
            <person name="Hall J."/>
            <person name="Henson C."/>
            <person name="Hollinger A."/>
            <person name="Honan T."/>
            <person name="Huard M.D."/>
            <person name="Hughes L."/>
            <person name="Hurhula B."/>
            <person name="Husby M.E."/>
            <person name="Kamat A."/>
            <person name="Kanga B."/>
            <person name="Kashin S."/>
            <person name="Khazanovich D."/>
            <person name="Kisner P."/>
            <person name="Lance K."/>
            <person name="Lara M."/>
            <person name="Lee W."/>
            <person name="Lennon N."/>
            <person name="Letendre F."/>
            <person name="LeVine R."/>
            <person name="Lipovsky A."/>
            <person name="Liu X."/>
            <person name="Liu J."/>
            <person name="Liu S."/>
            <person name="Lokyitsang T."/>
            <person name="Lokyitsang Y."/>
            <person name="Lubonja R."/>
            <person name="Lui A."/>
            <person name="MacDonald P."/>
            <person name="Magnisalis V."/>
            <person name="Maru K."/>
            <person name="Matthews C."/>
            <person name="McCusker W."/>
            <person name="McDonough S."/>
            <person name="Mehta T."/>
            <person name="Meldrim J."/>
            <person name="Meneus L."/>
            <person name="Mihai O."/>
            <person name="Mihalev A."/>
            <person name="Mihova T."/>
            <person name="Mittelman R."/>
            <person name="Mlenga V."/>
            <person name="Montmayeur A."/>
            <person name="Mulrain L."/>
            <person name="Navidi A."/>
            <person name="Naylor J."/>
            <person name="Negash T."/>
            <person name="Nguyen T."/>
            <person name="Nguyen N."/>
            <person name="Nicol R."/>
            <person name="Norbu C."/>
            <person name="Norbu N."/>
            <person name="Novod N."/>
            <person name="O'Neill B."/>
            <person name="Osman S."/>
            <person name="Markiewicz E."/>
            <person name="Oyono O.L."/>
            <person name="Patti C."/>
            <person name="Phunkhang P."/>
            <person name="Pierre F."/>
            <person name="Priest M."/>
            <person name="Raghuraman S."/>
            <person name="Rege F."/>
            <person name="Reyes R."/>
            <person name="Rise C."/>
            <person name="Rogov P."/>
            <person name="Ross K."/>
            <person name="Ryan E."/>
            <person name="Settipalli S."/>
            <person name="Shea T."/>
            <person name="Sherpa N."/>
            <person name="Shi L."/>
            <person name="Shih D."/>
            <person name="Sparrow T."/>
            <person name="Spaulding J."/>
            <person name="Stalker J."/>
            <person name="Stange-Thomann N."/>
            <person name="Stavropoulos S."/>
            <person name="Stone C."/>
            <person name="Strader C."/>
            <person name="Tesfaye S."/>
            <person name="Thomson T."/>
            <person name="Thoulutsang Y."/>
            <person name="Thoulutsang D."/>
            <person name="Topham K."/>
            <person name="Topping I."/>
            <person name="Tsamla T."/>
            <person name="Vassiliev H."/>
            <person name="Vo A."/>
            <person name="Wangchuk T."/>
            <person name="Wangdi T."/>
            <person name="Weiand M."/>
            <person name="Wilkinson J."/>
            <person name="Wilson A."/>
            <person name="Yadav S."/>
            <person name="Young G."/>
            <person name="Yu Q."/>
            <person name="Zembek L."/>
            <person name="Zhong D."/>
            <person name="Zimmer A."/>
            <person name="Zwirko Z."/>
            <person name="Jaffe D.B."/>
            <person name="Alvarez P."/>
            <person name="Brockman W."/>
            <person name="Butler J."/>
            <person name="Chin C."/>
            <person name="Gnerre S."/>
            <person name="Grabherr M."/>
            <person name="Kleber M."/>
            <person name="Mauceli E."/>
            <person name="MacCallum I."/>
        </authorList>
    </citation>
    <scope>NUCLEOTIDE SEQUENCE [LARGE SCALE GENOMIC DNA]</scope>
    <source>
        <strain evidence="8">Tucson 14030-0811.24</strain>
    </source>
</reference>
<dbReference type="FunCoup" id="B4NCC1">
    <property type="interactions" value="10"/>
</dbReference>
<dbReference type="HOGENOM" id="CLU_814509_0_0_1"/>
<comment type="function">
    <text evidence="6">Gustatory receptor which mediates acceptance or avoidance behavior, depending on its substrates.</text>
</comment>
<keyword evidence="6" id="KW-0807">Transducer</keyword>
<dbReference type="Proteomes" id="UP000007798">
    <property type="component" value="Unassembled WGS sequence"/>
</dbReference>
<gene>
    <name evidence="7" type="primary">Dwil\GK25832</name>
    <name evidence="7" type="ORF">Dwil_GK25832</name>
</gene>
<dbReference type="PROSITE" id="PS51257">
    <property type="entry name" value="PROKAR_LIPOPROTEIN"/>
    <property type="match status" value="1"/>
</dbReference>
<comment type="caution">
    <text evidence="6">Lacks conserved residue(s) required for the propagation of feature annotation.</text>
</comment>
<evidence type="ECO:0000256" key="6">
    <source>
        <dbReference type="RuleBase" id="RU363108"/>
    </source>
</evidence>
<accession>B4NCC1</accession>
<organism evidence="7 8">
    <name type="scientific">Drosophila willistoni</name>
    <name type="common">Fruit fly</name>
    <dbReference type="NCBI Taxonomy" id="7260"/>
    <lineage>
        <taxon>Eukaryota</taxon>
        <taxon>Metazoa</taxon>
        <taxon>Ecdysozoa</taxon>
        <taxon>Arthropoda</taxon>
        <taxon>Hexapoda</taxon>
        <taxon>Insecta</taxon>
        <taxon>Pterygota</taxon>
        <taxon>Neoptera</taxon>
        <taxon>Endopterygota</taxon>
        <taxon>Diptera</taxon>
        <taxon>Brachycera</taxon>
        <taxon>Muscomorpha</taxon>
        <taxon>Ephydroidea</taxon>
        <taxon>Drosophilidae</taxon>
        <taxon>Drosophila</taxon>
        <taxon>Sophophora</taxon>
    </lineage>
</organism>
<evidence type="ECO:0000256" key="1">
    <source>
        <dbReference type="ARBA" id="ARBA00004651"/>
    </source>
</evidence>
<dbReference type="Pfam" id="PF08395">
    <property type="entry name" value="7tm_7"/>
    <property type="match status" value="1"/>
</dbReference>
<feature type="transmembrane region" description="Helical" evidence="6">
    <location>
        <begin position="257"/>
        <end position="280"/>
    </location>
</feature>
<protein>
    <recommendedName>
        <fullName evidence="6">Gustatory receptor</fullName>
    </recommendedName>
</protein>
<dbReference type="EMBL" id="CH964239">
    <property type="protein sequence ID" value="EDW82480.2"/>
    <property type="molecule type" value="Genomic_DNA"/>
</dbReference>
<feature type="transmembrane region" description="Helical" evidence="6">
    <location>
        <begin position="33"/>
        <end position="53"/>
    </location>
</feature>
<proteinExistence type="inferred from homology"/>
<evidence type="ECO:0000256" key="4">
    <source>
        <dbReference type="ARBA" id="ARBA00022989"/>
    </source>
</evidence>
<dbReference type="GO" id="GO:0005886">
    <property type="term" value="C:plasma membrane"/>
    <property type="evidence" value="ECO:0007669"/>
    <property type="project" value="UniProtKB-SubCell"/>
</dbReference>
<sequence>MSNTLERCLAIYFHLMGLSCSYKGKSHAWFRTLTTIYMCLMLIELIAQIWSYFQWIQWQLVDLSTNQETEEPDDQHLRFYVNLVGSIDVTYKLIHILLILQSIVCRRQEQRLLDELPECKLSYNLCCQLILEVILACQICSLNFFGAILNDDPNFLLGLREILSYQAVRSRYLQIVILIARLEVQLEESVWHRIHDDDYERSRSSYTHTVYLMQCLSKLYGPSILLMNILCLGDCIVVCNVYIIISNWTESKLTWLLLLKSACAMLTTLLKISIICLACHRCTAKSKLLRQQLNARRCRTNFERSLIDDYILHIMQNPIEFDVFGMYQLNLMALTGMFLFLLEALVIFLQFVSLTNISK</sequence>
<dbReference type="eggNOG" id="ENOG502TBA1">
    <property type="taxonomic scope" value="Eukaryota"/>
</dbReference>
<dbReference type="InParanoid" id="B4NCC1"/>
<feature type="transmembrane region" description="Helical" evidence="6">
    <location>
        <begin position="224"/>
        <end position="245"/>
    </location>
</feature>
<name>B4NCC1_DROWI</name>
<comment type="similarity">
    <text evidence="6">Belongs to the insect chemoreceptor superfamily. Gustatory receptor (GR) family.</text>
</comment>
<dbReference type="GO" id="GO:0007165">
    <property type="term" value="P:signal transduction"/>
    <property type="evidence" value="ECO:0007669"/>
    <property type="project" value="UniProtKB-KW"/>
</dbReference>